<organism evidence="1 2">
    <name type="scientific">Pyrocoelia pectoralis</name>
    <dbReference type="NCBI Taxonomy" id="417401"/>
    <lineage>
        <taxon>Eukaryota</taxon>
        <taxon>Metazoa</taxon>
        <taxon>Ecdysozoa</taxon>
        <taxon>Arthropoda</taxon>
        <taxon>Hexapoda</taxon>
        <taxon>Insecta</taxon>
        <taxon>Pterygota</taxon>
        <taxon>Neoptera</taxon>
        <taxon>Endopterygota</taxon>
        <taxon>Coleoptera</taxon>
        <taxon>Polyphaga</taxon>
        <taxon>Elateriformia</taxon>
        <taxon>Elateroidea</taxon>
        <taxon>Lampyridae</taxon>
        <taxon>Lampyrinae</taxon>
        <taxon>Pyrocoelia</taxon>
    </lineage>
</organism>
<dbReference type="PANTHER" id="PTHR31511:SF12">
    <property type="entry name" value="RHO TERMINATION FACTOR N-TERMINAL DOMAIN-CONTAINING PROTEIN"/>
    <property type="match status" value="1"/>
</dbReference>
<name>A0AAN7V140_9COLE</name>
<dbReference type="Proteomes" id="UP001329430">
    <property type="component" value="Unassembled WGS sequence"/>
</dbReference>
<evidence type="ECO:0008006" key="3">
    <source>
        <dbReference type="Google" id="ProtNLM"/>
    </source>
</evidence>
<accession>A0AAN7V140</accession>
<keyword evidence="2" id="KW-1185">Reference proteome</keyword>
<evidence type="ECO:0000313" key="2">
    <source>
        <dbReference type="Proteomes" id="UP001329430"/>
    </source>
</evidence>
<comment type="caution">
    <text evidence="1">The sequence shown here is derived from an EMBL/GenBank/DDBJ whole genome shotgun (WGS) entry which is preliminary data.</text>
</comment>
<protein>
    <recommendedName>
        <fullName evidence="3">C2H2-type domain-containing protein</fullName>
    </recommendedName>
</protein>
<dbReference type="EMBL" id="JAVRBK010000036">
    <property type="protein sequence ID" value="KAK5637848.1"/>
    <property type="molecule type" value="Genomic_DNA"/>
</dbReference>
<sequence>MTSTFTSLTSQVVRTTKGAMALIKSKQDILRHVHIVRKNIMLIEQFLRIDSDRNENRLKLESNLCILKTFLVKLKQLKSASVKRGEGISKQKLVWQAVDSCFKDTLLTGIIVNTNFKDSLEFLNNANNIFSRKVSAIVKSTMVKANAVLVCHFIHPQNQIIDLKTFATKNEIISTGTDLSQWYQTHIVDKIQTKIEEFSEKDSGWALQEILHLKVNINKYIPLKGGQSTYVKVPHFIALKHAIVNVRNNDPYCFLWAIVSALHPAQNHVDRISSYPHFCEILNYNSIQFPIKLSDIKKFEKLNDLTIDVFCIKGKTIVPFLLSENRDRDPINLLVLSRNEDASTSFHFTRIKNMSALFSKQLSKHGRRKFICNRCLNHFSSDEYLQKHLIHCNQINKCSVKLPDEANKFLEFKHFAYQEKVPFVVYADLESILEKCADNQVTNTQLCEKHIPFSVAYYLKCSYDDTLSKFRLYRGTDCIE</sequence>
<dbReference type="PANTHER" id="PTHR31511">
    <property type="entry name" value="PROTEIN CBG23764"/>
    <property type="match status" value="1"/>
</dbReference>
<evidence type="ECO:0000313" key="1">
    <source>
        <dbReference type="EMBL" id="KAK5637848.1"/>
    </source>
</evidence>
<dbReference type="AlphaFoldDB" id="A0AAN7V140"/>
<proteinExistence type="predicted"/>
<gene>
    <name evidence="1" type="ORF">RI129_000152</name>
</gene>
<reference evidence="1 2" key="1">
    <citation type="journal article" date="2024" name="Insects">
        <title>An Improved Chromosome-Level Genome Assembly of the Firefly Pyrocoelia pectoralis.</title>
        <authorList>
            <person name="Fu X."/>
            <person name="Meyer-Rochow V.B."/>
            <person name="Ballantyne L."/>
            <person name="Zhu X."/>
        </authorList>
    </citation>
    <scope>NUCLEOTIDE SEQUENCE [LARGE SCALE GENOMIC DNA]</scope>
    <source>
        <strain evidence="1">XCY_ONT2</strain>
    </source>
</reference>